<proteinExistence type="predicted"/>
<reference evidence="3" key="1">
    <citation type="submission" date="2015-09" db="EMBL/GenBank/DDBJ databases">
        <authorList>
            <consortium name="Pathogen Informatics"/>
        </authorList>
    </citation>
    <scope>NUCLEOTIDE SEQUENCE [LARGE SCALE GENOMIC DNA]</scope>
    <source>
        <strain evidence="3">Lake Konstanz</strain>
    </source>
</reference>
<name>A0A0S4JLN0_BODSA</name>
<dbReference type="Proteomes" id="UP000051952">
    <property type="component" value="Unassembled WGS sequence"/>
</dbReference>
<keyword evidence="3" id="KW-1185">Reference proteome</keyword>
<feature type="region of interest" description="Disordered" evidence="1">
    <location>
        <begin position="147"/>
        <end position="231"/>
    </location>
</feature>
<gene>
    <name evidence="2" type="ORF">BSAL_31230</name>
</gene>
<protein>
    <submittedName>
        <fullName evidence="2">Uncharacterized protein</fullName>
    </submittedName>
</protein>
<dbReference type="VEuPathDB" id="TriTrypDB:BSAL_31230"/>
<sequence>MSLRIYVRIEKVTDVPQSLLGTDCHVKLVLGSVIMRTRSHTVDDVYHTLQFSEIATGRLNELFVFGAKSIDHLANMKLSLQLRRHRIFLRSQKTAEAVIPLALVDPARSLKAAFPLRPIASDEGGSGGGGREGTLGNIHVRIEVELDAQPSSHLDETAANSSTNVDPREIESPTAPNGGEISPRSFSMIATSQQPPPQQAQQPQSNRTPSGTSGRRPVSAPAPKMRQSGTQTDRLFMTGADIKGLSEGISSGQTAIQGPAALGTIFSMARVGPPPAPDVVSPRRTILPVDVLAQQKVAVAHPTDDVEGLILYCEQTQRYQRELETSLAKHHLDTARSRIRALQGGRNSSSLSEWQRAATEKPVNGHTDPMNTPSLPLAEDIELERMLAIL</sequence>
<evidence type="ECO:0000256" key="1">
    <source>
        <dbReference type="SAM" id="MobiDB-lite"/>
    </source>
</evidence>
<feature type="region of interest" description="Disordered" evidence="1">
    <location>
        <begin position="341"/>
        <end position="375"/>
    </location>
</feature>
<accession>A0A0S4JLN0</accession>
<evidence type="ECO:0000313" key="2">
    <source>
        <dbReference type="EMBL" id="CUG91306.1"/>
    </source>
</evidence>
<dbReference type="AlphaFoldDB" id="A0A0S4JLN0"/>
<organism evidence="2 3">
    <name type="scientific">Bodo saltans</name>
    <name type="common">Flagellated protozoan</name>
    <dbReference type="NCBI Taxonomy" id="75058"/>
    <lineage>
        <taxon>Eukaryota</taxon>
        <taxon>Discoba</taxon>
        <taxon>Euglenozoa</taxon>
        <taxon>Kinetoplastea</taxon>
        <taxon>Metakinetoplastina</taxon>
        <taxon>Eubodonida</taxon>
        <taxon>Bodonidae</taxon>
        <taxon>Bodo</taxon>
    </lineage>
</organism>
<evidence type="ECO:0000313" key="3">
    <source>
        <dbReference type="Proteomes" id="UP000051952"/>
    </source>
</evidence>
<dbReference type="EMBL" id="CYKH01001904">
    <property type="protein sequence ID" value="CUG91306.1"/>
    <property type="molecule type" value="Genomic_DNA"/>
</dbReference>